<dbReference type="SUPFAM" id="SSF52047">
    <property type="entry name" value="RNI-like"/>
    <property type="match status" value="1"/>
</dbReference>
<evidence type="ECO:0000256" key="15">
    <source>
        <dbReference type="ARBA" id="ARBA00047915"/>
    </source>
</evidence>
<feature type="compositionally biased region" description="Acidic residues" evidence="17">
    <location>
        <begin position="1170"/>
        <end position="1186"/>
    </location>
</feature>
<feature type="compositionally biased region" description="Polar residues" evidence="17">
    <location>
        <begin position="1089"/>
        <end position="1098"/>
    </location>
</feature>
<keyword evidence="10" id="KW-0560">Oxidoreductase</keyword>
<dbReference type="InterPro" id="IPR019786">
    <property type="entry name" value="Zinc_finger_PHD-type_CS"/>
</dbReference>
<dbReference type="Pfam" id="PF02373">
    <property type="entry name" value="JmjC"/>
    <property type="match status" value="1"/>
</dbReference>
<feature type="domain" description="JmjC" evidence="20">
    <location>
        <begin position="90"/>
        <end position="258"/>
    </location>
</feature>
<keyword evidence="14" id="KW-0539">Nucleus</keyword>
<evidence type="ECO:0000256" key="13">
    <source>
        <dbReference type="ARBA" id="ARBA00023163"/>
    </source>
</evidence>
<evidence type="ECO:0000256" key="10">
    <source>
        <dbReference type="ARBA" id="ARBA00023002"/>
    </source>
</evidence>
<evidence type="ECO:0000256" key="16">
    <source>
        <dbReference type="PROSITE-ProRule" id="PRU00509"/>
    </source>
</evidence>
<dbReference type="PANTHER" id="PTHR23123">
    <property type="entry name" value="PHD/F-BOX CONTAINING PROTEIN"/>
    <property type="match status" value="1"/>
</dbReference>
<dbReference type="Gene3D" id="2.60.120.650">
    <property type="entry name" value="Cupin"/>
    <property type="match status" value="1"/>
</dbReference>
<dbReference type="CDD" id="cd21743">
    <property type="entry name" value="CTD_KDM2A_2B-like"/>
    <property type="match status" value="1"/>
</dbReference>
<dbReference type="OrthoDB" id="5876800at2759"/>
<dbReference type="Gene3D" id="1.20.58.1360">
    <property type="match status" value="1"/>
</dbReference>
<evidence type="ECO:0000256" key="3">
    <source>
        <dbReference type="ARBA" id="ARBA00008037"/>
    </source>
</evidence>
<evidence type="ECO:0000256" key="12">
    <source>
        <dbReference type="ARBA" id="ARBA00023015"/>
    </source>
</evidence>
<evidence type="ECO:0000259" key="19">
    <source>
        <dbReference type="PROSITE" id="PS51058"/>
    </source>
</evidence>
<evidence type="ECO:0000256" key="2">
    <source>
        <dbReference type="ARBA" id="ARBA00004123"/>
    </source>
</evidence>
<feature type="compositionally biased region" description="Low complexity" evidence="17">
    <location>
        <begin position="1021"/>
        <end position="1049"/>
    </location>
</feature>
<dbReference type="CDD" id="cd22122">
    <property type="entry name" value="F-box_JHDM"/>
    <property type="match status" value="1"/>
</dbReference>
<dbReference type="EC" id="1.14.11.27" evidence="4"/>
<dbReference type="InterPro" id="IPR003347">
    <property type="entry name" value="JmjC_dom"/>
</dbReference>
<keyword evidence="13" id="KW-0804">Transcription</keyword>
<dbReference type="PROSITE" id="PS50016">
    <property type="entry name" value="ZF_PHD_2"/>
    <property type="match status" value="1"/>
</dbReference>
<dbReference type="InterPro" id="IPR032675">
    <property type="entry name" value="LRR_dom_sf"/>
</dbReference>
<proteinExistence type="inferred from homology"/>
<evidence type="ECO:0000256" key="11">
    <source>
        <dbReference type="ARBA" id="ARBA00023004"/>
    </source>
</evidence>
<name>A0A7R9PW28_9ACAR</name>
<dbReference type="Pfam" id="PF02008">
    <property type="entry name" value="zf-CXXC"/>
    <property type="match status" value="1"/>
</dbReference>
<feature type="domain" description="PHD-type" evidence="18">
    <location>
        <begin position="750"/>
        <end position="822"/>
    </location>
</feature>
<dbReference type="EMBL" id="OC856015">
    <property type="protein sequence ID" value="CAD7623058.1"/>
    <property type="molecule type" value="Genomic_DNA"/>
</dbReference>
<evidence type="ECO:0000313" key="21">
    <source>
        <dbReference type="EMBL" id="CAD7623058.1"/>
    </source>
</evidence>
<feature type="region of interest" description="Disordered" evidence="17">
    <location>
        <begin position="1004"/>
        <end position="1049"/>
    </location>
</feature>
<keyword evidence="5" id="KW-0479">Metal-binding</keyword>
<reference evidence="21" key="1">
    <citation type="submission" date="2020-11" db="EMBL/GenBank/DDBJ databases">
        <authorList>
            <person name="Tran Van P."/>
        </authorList>
    </citation>
    <scope>NUCLEOTIDE SEQUENCE</scope>
</reference>
<dbReference type="InterPro" id="IPR002857">
    <property type="entry name" value="Znf_CXXC"/>
</dbReference>
<keyword evidence="11" id="KW-0408">Iron</keyword>
<sequence>MTGDQFTIAYIQHNGFEKPIVIKQMKGLGMKIPPNTFTVMDVKQCVGSRRELDVMDVETQRDFTMSMKEWCEYYNKPDRDQLLNVISLEFSHTKLEQHVDSPYIVKQVDWIDWVWPKHLKQSQTEGTNIIEDMKYPKVQKYCLMSVKGCYTDFHIDFGGTSVWYHILKGRKVFWLIPPTERNIQLYEQWVLSGKQSDVFFGDQVEHCARVHLEAGYTFFIPTGWIHAVFTPEDSLVFGGNFLHSFSIEKQLRVAQVEDVTKVPGKFRYPFYTEVLWYVLARYVFCLMHKNHLKCNEDGVTIVKDTDGTETKSVLSCPPQPSAKSNVNLTPYELSGLKATIMWLQKLPAHKRSLPDLIISADALLSDAQILIDDHSQDSHQMAVTGRPVLFWTKKPTTGLSLTSQLRQMKNPSLVLKQLRNKEASLAANAAAPVARPESPPTRPISSNQYTISSGSTLNADLIPSSFAGLIAQTGVNHFQPFSPITNSPIMSAIGSPLTSAPPPMVSPYMPTALPPPPPLISNPTINPMFNHSYQTTPTNGTQSVHTYTKSTDQLNDHNMNLVEKKPPLNVAISDHNNHNLNKSFTTTATQSQQSFANYFINNLNHKPNHSPPIYSAAETQTQTTTVSPTARPFPAAVPPSGFHSTGIQSEPFVNKMVNSSTQSSLPITVAAGGAANQKLFVSTAAGTNTKSASNDSSRRRRTRCKKCDSCLRADCGECHFCKDMKKFGGPGRMKQSCIARQCLAPVLPHTACCMICGRDGWEKLVEPSITDETASSLMECSQCWEILHPFCLNEKFPQYSSADANINEDLPNSWECPRCVKTGAKNNNKYSKSKANNSLSATNAWSSPTKKEVAVGSDGPPDKKVRLSADDSPPTTDDEGGDDDRRPAKPNVNNHSLVTRIKDDVMGDDTDNSSSSSQSSAQRPYSLVASSSSAHVRSCARFPLLSKGLKQMVSPALSAGTANPMNKNSHLLPNNKPEVKGLAALMAHKKKSGSSRDRLFKSLKGLKKSSEQSSRFGGVAKKCSSGKSNGSSVTTSSTTTQSSCSSNSCSSVSGSPYAVSRSMSPSVGTQSVSSSAASSATTTTTATQHNFSSITTSKLETKVEINDESTDEEVDPSPPPTLPSVQQINGSKYPNGNRFTQLSDLMPNREIIKPKYVVRPAPLDCDILSSEESEESSDETDNENDDNNSTTDTNNKSIRKERNKAIQKYLRKFRTKLADNLALERDVMLPIMRYLSRNDLLNCMRVCKPWNGFSIDPKLWPRLDLSHKKITSVILKGIVRRQPRHLNLSWTRIKSTQLFWLICRLPQLQSLSLAGCHASAVSALITCNCPLMASLDVSWVDGMDDDLVRDLLSAPNDCRPGLMESKSRLRFLNELNIAGIYCAHISDKSIRLITQCLPFVTRLDFSNSTQITDLGISGLATTRAKHLLALNLSGCRQISDVSLQALRCCPSILLLDVRECPQVNRHACSAFIAQYPPQTKLICN</sequence>
<feature type="region of interest" description="Disordered" evidence="17">
    <location>
        <begin position="830"/>
        <end position="932"/>
    </location>
</feature>
<dbReference type="InterPro" id="IPR050690">
    <property type="entry name" value="JHDM1_Histone_Demethylase"/>
</dbReference>
<comment type="catalytic activity">
    <reaction evidence="15">
        <text>N(6),N(6)-dimethyl-L-lysyl(36)-[histone H3] + 2 2-oxoglutarate + 2 O2 = L-lysyl(36)-[histone H3] + 2 formaldehyde + 2 succinate + 2 CO2</text>
        <dbReference type="Rhea" id="RHEA:42032"/>
        <dbReference type="Rhea" id="RHEA-COMP:9785"/>
        <dbReference type="Rhea" id="RHEA-COMP:9787"/>
        <dbReference type="ChEBI" id="CHEBI:15379"/>
        <dbReference type="ChEBI" id="CHEBI:16526"/>
        <dbReference type="ChEBI" id="CHEBI:16810"/>
        <dbReference type="ChEBI" id="CHEBI:16842"/>
        <dbReference type="ChEBI" id="CHEBI:29969"/>
        <dbReference type="ChEBI" id="CHEBI:30031"/>
        <dbReference type="ChEBI" id="CHEBI:61976"/>
        <dbReference type="EC" id="1.14.11.27"/>
    </reaction>
</comment>
<protein>
    <recommendedName>
        <fullName evidence="4">[histone H3]-dimethyl-L-lysine(36) demethylase</fullName>
        <ecNumber evidence="4">1.14.11.27</ecNumber>
    </recommendedName>
</protein>
<keyword evidence="6 16" id="KW-0863">Zinc-finger</keyword>
<dbReference type="SUPFAM" id="SSF51197">
    <property type="entry name" value="Clavaminate synthase-like"/>
    <property type="match status" value="1"/>
</dbReference>
<feature type="compositionally biased region" description="Polar residues" evidence="17">
    <location>
        <begin position="1123"/>
        <end position="1138"/>
    </location>
</feature>
<dbReference type="SMART" id="SM00558">
    <property type="entry name" value="JmjC"/>
    <property type="match status" value="1"/>
</dbReference>
<feature type="region of interest" description="Disordered" evidence="17">
    <location>
        <begin position="1170"/>
        <end position="1200"/>
    </location>
</feature>
<evidence type="ECO:0000256" key="5">
    <source>
        <dbReference type="ARBA" id="ARBA00022723"/>
    </source>
</evidence>
<dbReference type="Gene3D" id="3.30.40.10">
    <property type="entry name" value="Zinc/RING finger domain, C3HC4 (zinc finger)"/>
    <property type="match status" value="1"/>
</dbReference>
<dbReference type="Pfam" id="PF12937">
    <property type="entry name" value="F-box-like"/>
    <property type="match status" value="1"/>
</dbReference>
<evidence type="ECO:0000256" key="1">
    <source>
        <dbReference type="ARBA" id="ARBA00001954"/>
    </source>
</evidence>
<evidence type="ECO:0000256" key="6">
    <source>
        <dbReference type="ARBA" id="ARBA00022771"/>
    </source>
</evidence>
<keyword evidence="22" id="KW-1185">Reference proteome</keyword>
<dbReference type="PROSITE" id="PS51184">
    <property type="entry name" value="JMJC"/>
    <property type="match status" value="1"/>
</dbReference>
<feature type="domain" description="CXXC-type" evidence="19">
    <location>
        <begin position="697"/>
        <end position="743"/>
    </location>
</feature>
<keyword evidence="8" id="KW-0156">Chromatin regulator</keyword>
<feature type="compositionally biased region" description="Acidic residues" evidence="17">
    <location>
        <begin position="1106"/>
        <end position="1115"/>
    </location>
</feature>
<dbReference type="GO" id="GO:0005634">
    <property type="term" value="C:nucleus"/>
    <property type="evidence" value="ECO:0007669"/>
    <property type="project" value="UniProtKB-SubCell"/>
</dbReference>
<dbReference type="FunFam" id="2.60.120.650:FF:000005">
    <property type="entry name" value="lysine-specific demethylase 2A isoform X1"/>
    <property type="match status" value="1"/>
</dbReference>
<dbReference type="InterPro" id="IPR001810">
    <property type="entry name" value="F-box_dom"/>
</dbReference>
<dbReference type="InterPro" id="IPR019787">
    <property type="entry name" value="Znf_PHD-finger"/>
</dbReference>
<dbReference type="Gene3D" id="3.80.10.10">
    <property type="entry name" value="Ribonuclease Inhibitor"/>
    <property type="match status" value="1"/>
</dbReference>
<evidence type="ECO:0000256" key="14">
    <source>
        <dbReference type="ARBA" id="ARBA00023242"/>
    </source>
</evidence>
<dbReference type="SMART" id="SM00367">
    <property type="entry name" value="LRR_CC"/>
    <property type="match status" value="5"/>
</dbReference>
<comment type="subcellular location">
    <subcellularLocation>
        <location evidence="2">Nucleus</location>
    </subcellularLocation>
</comment>
<keyword evidence="7" id="KW-0862">Zinc</keyword>
<evidence type="ECO:0000259" key="18">
    <source>
        <dbReference type="PROSITE" id="PS50016"/>
    </source>
</evidence>
<dbReference type="PROSITE" id="PS01359">
    <property type="entry name" value="ZF_PHD_1"/>
    <property type="match status" value="1"/>
</dbReference>
<evidence type="ECO:0000256" key="8">
    <source>
        <dbReference type="ARBA" id="ARBA00022853"/>
    </source>
</evidence>
<dbReference type="GO" id="GO:0003677">
    <property type="term" value="F:DNA binding"/>
    <property type="evidence" value="ECO:0007669"/>
    <property type="project" value="InterPro"/>
</dbReference>
<keyword evidence="12" id="KW-0805">Transcription regulation</keyword>
<accession>A0A7R9PW28</accession>
<keyword evidence="9" id="KW-0223">Dioxygenase</keyword>
<comment type="cofactor">
    <cofactor evidence="1">
        <name>Fe(2+)</name>
        <dbReference type="ChEBI" id="CHEBI:29033"/>
    </cofactor>
</comment>
<evidence type="ECO:0000259" key="20">
    <source>
        <dbReference type="PROSITE" id="PS51184"/>
    </source>
</evidence>
<dbReference type="Pfam" id="PF16866">
    <property type="entry name" value="PHD_4"/>
    <property type="match status" value="1"/>
</dbReference>
<dbReference type="EMBL" id="CAJPIZ010001440">
    <property type="protein sequence ID" value="CAG2103488.1"/>
    <property type="molecule type" value="Genomic_DNA"/>
</dbReference>
<dbReference type="GO" id="GO:0140680">
    <property type="term" value="F:histone H3K36me/H3K36me2 demethylase activity"/>
    <property type="evidence" value="ECO:0007669"/>
    <property type="project" value="UniProtKB-EC"/>
</dbReference>
<dbReference type="InterPro" id="IPR013083">
    <property type="entry name" value="Znf_RING/FYVE/PHD"/>
</dbReference>
<feature type="region of interest" description="Disordered" evidence="17">
    <location>
        <begin position="1080"/>
        <end position="1138"/>
    </location>
</feature>
<evidence type="ECO:0000313" key="22">
    <source>
        <dbReference type="Proteomes" id="UP000759131"/>
    </source>
</evidence>
<evidence type="ECO:0000256" key="9">
    <source>
        <dbReference type="ARBA" id="ARBA00022964"/>
    </source>
</evidence>
<evidence type="ECO:0000256" key="4">
    <source>
        <dbReference type="ARBA" id="ARBA00013246"/>
    </source>
</evidence>
<feature type="compositionally biased region" description="Low complexity" evidence="17">
    <location>
        <begin position="830"/>
        <end position="844"/>
    </location>
</feature>
<dbReference type="InterPro" id="IPR006553">
    <property type="entry name" value="Leu-rich_rpt_Cys-con_subtyp"/>
</dbReference>
<comment type="similarity">
    <text evidence="3">Belongs to the JHDM1 histone demethylase family.</text>
</comment>
<evidence type="ECO:0000256" key="17">
    <source>
        <dbReference type="SAM" id="MobiDB-lite"/>
    </source>
</evidence>
<dbReference type="PROSITE" id="PS51058">
    <property type="entry name" value="ZF_CXXC"/>
    <property type="match status" value="1"/>
</dbReference>
<dbReference type="Proteomes" id="UP000759131">
    <property type="component" value="Unassembled WGS sequence"/>
</dbReference>
<gene>
    <name evidence="21" type="ORF">OSB1V03_LOCUS3519</name>
</gene>
<feature type="compositionally biased region" description="Basic and acidic residues" evidence="17">
    <location>
        <begin position="860"/>
        <end position="869"/>
    </location>
</feature>
<evidence type="ECO:0000256" key="7">
    <source>
        <dbReference type="ARBA" id="ARBA00022833"/>
    </source>
</evidence>
<organism evidence="21">
    <name type="scientific">Medioppia subpectinata</name>
    <dbReference type="NCBI Taxonomy" id="1979941"/>
    <lineage>
        <taxon>Eukaryota</taxon>
        <taxon>Metazoa</taxon>
        <taxon>Ecdysozoa</taxon>
        <taxon>Arthropoda</taxon>
        <taxon>Chelicerata</taxon>
        <taxon>Arachnida</taxon>
        <taxon>Acari</taxon>
        <taxon>Acariformes</taxon>
        <taxon>Sarcoptiformes</taxon>
        <taxon>Oribatida</taxon>
        <taxon>Brachypylina</taxon>
        <taxon>Oppioidea</taxon>
        <taxon>Oppiidae</taxon>
        <taxon>Medioppia</taxon>
    </lineage>
</organism>
<dbReference type="CDD" id="cd15555">
    <property type="entry name" value="PHD_KDM2A_2B"/>
    <property type="match status" value="1"/>
</dbReference>
<dbReference type="GO" id="GO:0008270">
    <property type="term" value="F:zinc ion binding"/>
    <property type="evidence" value="ECO:0007669"/>
    <property type="project" value="UniProtKB-KW"/>
</dbReference>